<evidence type="ECO:0000313" key="2">
    <source>
        <dbReference type="Proteomes" id="UP000530514"/>
    </source>
</evidence>
<accession>A0A7W2AGT8</accession>
<dbReference type="Proteomes" id="UP000530514">
    <property type="component" value="Unassembled WGS sequence"/>
</dbReference>
<gene>
    <name evidence="1" type="ORF">H1164_03565</name>
</gene>
<dbReference type="Pfam" id="PF09550">
    <property type="entry name" value="Phage_TAC_6"/>
    <property type="match status" value="1"/>
</dbReference>
<proteinExistence type="predicted"/>
<name>A0A7W2AGT8_9BACL</name>
<dbReference type="EMBL" id="JACEIP010000003">
    <property type="protein sequence ID" value="MBA4541981.1"/>
    <property type="molecule type" value="Genomic_DNA"/>
</dbReference>
<keyword evidence="2" id="KW-1185">Reference proteome</keyword>
<reference evidence="1 2" key="1">
    <citation type="submission" date="2020-07" db="EMBL/GenBank/DDBJ databases">
        <authorList>
            <person name="Feng H."/>
        </authorList>
    </citation>
    <scope>NUCLEOTIDE SEQUENCE [LARGE SCALE GENOMIC DNA]</scope>
    <source>
        <strain evidence="2">s-11</strain>
    </source>
</reference>
<evidence type="ECO:0000313" key="1">
    <source>
        <dbReference type="EMBL" id="MBA4541981.1"/>
    </source>
</evidence>
<dbReference type="AlphaFoldDB" id="A0A7W2AGT8"/>
<organism evidence="1 2">
    <name type="scientific">Thermoactinomyces daqus</name>
    <dbReference type="NCBI Taxonomy" id="1329516"/>
    <lineage>
        <taxon>Bacteria</taxon>
        <taxon>Bacillati</taxon>
        <taxon>Bacillota</taxon>
        <taxon>Bacilli</taxon>
        <taxon>Bacillales</taxon>
        <taxon>Thermoactinomycetaceae</taxon>
        <taxon>Thermoactinomyces</taxon>
    </lineage>
</organism>
<dbReference type="InterPro" id="IPR019056">
    <property type="entry name" value="Phage_TAC_6"/>
</dbReference>
<comment type="caution">
    <text evidence="1">The sequence shown here is derived from an EMBL/GenBank/DDBJ whole genome shotgun (WGS) entry which is preliminary data.</text>
</comment>
<dbReference type="OrthoDB" id="2991186at2"/>
<protein>
    <submittedName>
        <fullName evidence="1">Phage tail assembly chaperone</fullName>
    </submittedName>
</protein>
<sequence>MKTIAFGPLGLKPDEFWNMTAHEFIDLYNGNLRRLEDEEIRRYQLVSLILADMRSLWSKPTKPTDIFNAEEILKERYKKRVSREEQERLVELAKERGRVNG</sequence>